<dbReference type="Pfam" id="PF00756">
    <property type="entry name" value="Esterase"/>
    <property type="match status" value="1"/>
</dbReference>
<organism evidence="3 4">
    <name type="scientific">Streptomyces filamentosus NRRL 15998</name>
    <dbReference type="NCBI Taxonomy" id="457431"/>
    <lineage>
        <taxon>Bacteria</taxon>
        <taxon>Bacillati</taxon>
        <taxon>Actinomycetota</taxon>
        <taxon>Actinomycetes</taxon>
        <taxon>Kitasatosporales</taxon>
        <taxon>Streptomycetaceae</taxon>
        <taxon>Streptomyces</taxon>
    </lineage>
</organism>
<dbReference type="Proteomes" id="UP000003986">
    <property type="component" value="Unassembled WGS sequence"/>
</dbReference>
<keyword evidence="2" id="KW-0812">Transmembrane</keyword>
<evidence type="ECO:0000256" key="2">
    <source>
        <dbReference type="SAM" id="Phobius"/>
    </source>
</evidence>
<gene>
    <name evidence="3" type="ORF">SSGG_02891</name>
</gene>
<dbReference type="EMBL" id="DS999644">
    <property type="protein sequence ID" value="EFE75524.2"/>
    <property type="molecule type" value="Genomic_DNA"/>
</dbReference>
<evidence type="ECO:0000313" key="4">
    <source>
        <dbReference type="Proteomes" id="UP000003986"/>
    </source>
</evidence>
<reference evidence="4" key="1">
    <citation type="submission" date="2008-10" db="EMBL/GenBank/DDBJ databases">
        <authorList>
            <person name="Molnar K."/>
        </authorList>
    </citation>
    <scope>NUCLEOTIDE SEQUENCE [LARGE SCALE GENOMIC DNA]</scope>
    <source>
        <strain evidence="4">NRRL 15998</strain>
    </source>
</reference>
<dbReference type="Gene3D" id="3.40.50.1820">
    <property type="entry name" value="alpha/beta hydrolase"/>
    <property type="match status" value="1"/>
</dbReference>
<dbReference type="InterPro" id="IPR000801">
    <property type="entry name" value="Esterase-like"/>
</dbReference>
<dbReference type="PANTHER" id="PTHR48098">
    <property type="entry name" value="ENTEROCHELIN ESTERASE-RELATED"/>
    <property type="match status" value="1"/>
</dbReference>
<evidence type="ECO:0000313" key="3">
    <source>
        <dbReference type="EMBL" id="EFE75524.2"/>
    </source>
</evidence>
<reference evidence="4" key="2">
    <citation type="submission" date="2008-12" db="EMBL/GenBank/DDBJ databases">
        <title>Annotation of Streptomyces roseosporus strain NRRL 15998.</title>
        <authorList>
            <consortium name="The Broad Institute Genome Sequencing Platform"/>
            <consortium name="Broad Institute Microbial Sequencing Center"/>
            <person name="Fischbach M."/>
            <person name="Ward D."/>
            <person name="Young S."/>
            <person name="Kodira C.D."/>
            <person name="Zeng Q."/>
            <person name="Koehrsen M."/>
            <person name="Godfrey P."/>
            <person name="Alvarado L."/>
            <person name="Berlin A.M."/>
            <person name="Borenstein D."/>
            <person name="Chen Z."/>
            <person name="Engels R."/>
            <person name="Freedman E."/>
            <person name="Gellesch M."/>
            <person name="Goldberg J."/>
            <person name="Griggs A."/>
            <person name="Gujja S."/>
            <person name="Heiman D.I."/>
            <person name="Hepburn T.A."/>
            <person name="Howarth C."/>
            <person name="Jen D."/>
            <person name="Larson L."/>
            <person name="Lewis B."/>
            <person name="Mehta T."/>
            <person name="Park D."/>
            <person name="Pearson M."/>
            <person name="Roberts A."/>
            <person name="Saif S."/>
            <person name="Shea T.D."/>
            <person name="Shenoy N."/>
            <person name="Sisk P."/>
            <person name="Stolte C."/>
            <person name="Sykes S.N."/>
            <person name="Walk T."/>
            <person name="White J."/>
            <person name="Yandava C."/>
            <person name="Straight P."/>
            <person name="Clardy J."/>
            <person name="Hung D."/>
            <person name="Kolter R."/>
            <person name="Mekalanos J."/>
            <person name="Walker S."/>
            <person name="Walsh C.T."/>
            <person name="Wieland B.L.C."/>
            <person name="Ilzarbe M."/>
            <person name="Galagan J."/>
            <person name="Nusbaum C."/>
            <person name="Birren B."/>
        </authorList>
    </citation>
    <scope>NUCLEOTIDE SEQUENCE [LARGE SCALE GENOMIC DNA]</scope>
    <source>
        <strain evidence="4">NRRL 15998</strain>
    </source>
</reference>
<dbReference type="SUPFAM" id="SSF53474">
    <property type="entry name" value="alpha/beta-Hydrolases"/>
    <property type="match status" value="1"/>
</dbReference>
<sequence length="407" mass="43498">MGRWARVHPHSGNFPHPVARPPSRNLGESTLMGLTSTAVLAVVAALAVALFAATVRFWPRLARPGAAAVSGRIGLLLATQLTLFAAVGLAANNAFLFYGSWADLFGRQQELGVVTDHADGEAGAAGSRHMARVGTQHPDVPGGRVPSVGGRIDKVVISGRRSGIESPAYVYLPPEYFQAAYAGRTFPAAVVLTGYPGTAENLLKGLRYPQTAHDLVKAGKARPMILVMLRPTVAPPRDTECVDIPGGPQTETFFAKDLPEAVTGSYRAGKEARDWGIIGNSTGGYCALKIGLHHPDRYAASAGLSAYYRAAEDPTTGDLFHGKQELRDRADLLWTLENRPPSGGSFLVTTSRQGEDNLGSTMRFIEKVKAPAKVSSIVLDSGGHNFTTWRREIPPALEWLSARLGED</sequence>
<protein>
    <recommendedName>
        <fullName evidence="5">Esterase</fullName>
    </recommendedName>
</protein>
<dbReference type="PANTHER" id="PTHR48098:SF1">
    <property type="entry name" value="DIACYLGLYCEROL ACYLTRANSFERASE_MYCOLYLTRANSFERASE AG85A"/>
    <property type="match status" value="1"/>
</dbReference>
<dbReference type="AlphaFoldDB" id="D6ANB7"/>
<feature type="transmembrane region" description="Helical" evidence="2">
    <location>
        <begin position="31"/>
        <end position="52"/>
    </location>
</feature>
<feature type="region of interest" description="Disordered" evidence="1">
    <location>
        <begin position="1"/>
        <end position="22"/>
    </location>
</feature>
<proteinExistence type="predicted"/>
<feature type="transmembrane region" description="Helical" evidence="2">
    <location>
        <begin position="73"/>
        <end position="98"/>
    </location>
</feature>
<keyword evidence="2" id="KW-1133">Transmembrane helix</keyword>
<keyword evidence="2" id="KW-0472">Membrane</keyword>
<evidence type="ECO:0000256" key="1">
    <source>
        <dbReference type="SAM" id="MobiDB-lite"/>
    </source>
</evidence>
<dbReference type="InterPro" id="IPR029058">
    <property type="entry name" value="AB_hydrolase_fold"/>
</dbReference>
<accession>D6ANB7</accession>
<dbReference type="InterPro" id="IPR050583">
    <property type="entry name" value="Mycobacterial_A85_antigen"/>
</dbReference>
<name>D6ANB7_STRFL</name>
<evidence type="ECO:0008006" key="5">
    <source>
        <dbReference type="Google" id="ProtNLM"/>
    </source>
</evidence>
<dbReference type="GO" id="GO:0016747">
    <property type="term" value="F:acyltransferase activity, transferring groups other than amino-acyl groups"/>
    <property type="evidence" value="ECO:0007669"/>
    <property type="project" value="TreeGrafter"/>
</dbReference>